<dbReference type="AlphaFoldDB" id="A0A382G564"/>
<dbReference type="Gene3D" id="1.10.220.30">
    <property type="match status" value="1"/>
</dbReference>
<comment type="subcellular location">
    <subcellularLocation>
        <location evidence="1">Bacterial flagellum basal body</location>
    </subcellularLocation>
    <subcellularLocation>
        <location evidence="2">Cell membrane</location>
        <topology evidence="2">Peripheral membrane protein</topology>
        <orientation evidence="2">Cytoplasmic side</orientation>
    </subcellularLocation>
</comment>
<dbReference type="PANTHER" id="PTHR30534:SF0">
    <property type="entry name" value="FLAGELLAR MOTOR SWITCH PROTEIN FLIG"/>
    <property type="match status" value="1"/>
</dbReference>
<evidence type="ECO:0000256" key="2">
    <source>
        <dbReference type="ARBA" id="ARBA00004413"/>
    </source>
</evidence>
<reference evidence="11" key="1">
    <citation type="submission" date="2018-05" db="EMBL/GenBank/DDBJ databases">
        <authorList>
            <person name="Lanie J.A."/>
            <person name="Ng W.-L."/>
            <person name="Kazmierczak K.M."/>
            <person name="Andrzejewski T.M."/>
            <person name="Davidsen T.M."/>
            <person name="Wayne K.J."/>
            <person name="Tettelin H."/>
            <person name="Glass J.I."/>
            <person name="Rusch D."/>
            <person name="Podicherti R."/>
            <person name="Tsui H.-C.T."/>
            <person name="Winkler M.E."/>
        </authorList>
    </citation>
    <scope>NUCLEOTIDE SEQUENCE</scope>
</reference>
<evidence type="ECO:0000259" key="10">
    <source>
        <dbReference type="Pfam" id="PF14842"/>
    </source>
</evidence>
<dbReference type="GO" id="GO:0005886">
    <property type="term" value="C:plasma membrane"/>
    <property type="evidence" value="ECO:0007669"/>
    <property type="project" value="UniProtKB-SubCell"/>
</dbReference>
<evidence type="ECO:0000256" key="5">
    <source>
        <dbReference type="ARBA" id="ARBA00022475"/>
    </source>
</evidence>
<organism evidence="11">
    <name type="scientific">marine metagenome</name>
    <dbReference type="NCBI Taxonomy" id="408172"/>
    <lineage>
        <taxon>unclassified sequences</taxon>
        <taxon>metagenomes</taxon>
        <taxon>ecological metagenomes</taxon>
    </lineage>
</organism>
<comment type="similarity">
    <text evidence="3">Belongs to the FliG family.</text>
</comment>
<evidence type="ECO:0000256" key="3">
    <source>
        <dbReference type="ARBA" id="ARBA00010299"/>
    </source>
</evidence>
<dbReference type="PRINTS" id="PR00954">
    <property type="entry name" value="FLGMOTORFLIG"/>
</dbReference>
<dbReference type="GO" id="GO:0071973">
    <property type="term" value="P:bacterial-type flagellum-dependent cell motility"/>
    <property type="evidence" value="ECO:0007669"/>
    <property type="project" value="InterPro"/>
</dbReference>
<keyword evidence="5" id="KW-1003">Cell membrane</keyword>
<sequence length="79" mass="8868">MEPDDRWQKVAVLMISLGEELAADLLRQFSDEDVGHITQAIADLKQVPAEVQDRVLSEFEDELRARRLPFLGGEGFAKG</sequence>
<feature type="domain" description="Flagellar motor switch protein FliG N-terminal" evidence="10">
    <location>
        <begin position="8"/>
        <end position="78"/>
    </location>
</feature>
<dbReference type="InterPro" id="IPR000090">
    <property type="entry name" value="Flg_Motor_Flig"/>
</dbReference>
<evidence type="ECO:0000256" key="9">
    <source>
        <dbReference type="ARBA" id="ARBA00023143"/>
    </source>
</evidence>
<dbReference type="InterPro" id="IPR011002">
    <property type="entry name" value="FliG_a-hlx"/>
</dbReference>
<keyword evidence="9" id="KW-0975">Bacterial flagellum</keyword>
<dbReference type="GO" id="GO:0003774">
    <property type="term" value="F:cytoskeletal motor activity"/>
    <property type="evidence" value="ECO:0007669"/>
    <property type="project" value="InterPro"/>
</dbReference>
<accession>A0A382G564</accession>
<dbReference type="Pfam" id="PF14842">
    <property type="entry name" value="FliG_N"/>
    <property type="match status" value="1"/>
</dbReference>
<evidence type="ECO:0000256" key="8">
    <source>
        <dbReference type="ARBA" id="ARBA00023136"/>
    </source>
</evidence>
<protein>
    <recommendedName>
        <fullName evidence="4">Flagellar motor switch protein FliG</fullName>
    </recommendedName>
</protein>
<evidence type="ECO:0000256" key="1">
    <source>
        <dbReference type="ARBA" id="ARBA00004117"/>
    </source>
</evidence>
<gene>
    <name evidence="11" type="ORF">METZ01_LOCUS223254</name>
</gene>
<dbReference type="PANTHER" id="PTHR30534">
    <property type="entry name" value="FLAGELLAR MOTOR SWITCH PROTEIN FLIG"/>
    <property type="match status" value="1"/>
</dbReference>
<evidence type="ECO:0000256" key="7">
    <source>
        <dbReference type="ARBA" id="ARBA00022779"/>
    </source>
</evidence>
<keyword evidence="7" id="KW-0283">Flagellar rotation</keyword>
<dbReference type="InterPro" id="IPR028263">
    <property type="entry name" value="FliG_N"/>
</dbReference>
<keyword evidence="8" id="KW-0472">Membrane</keyword>
<proteinExistence type="inferred from homology"/>
<feature type="non-terminal residue" evidence="11">
    <location>
        <position position="79"/>
    </location>
</feature>
<name>A0A382G564_9ZZZZ</name>
<dbReference type="GO" id="GO:0006935">
    <property type="term" value="P:chemotaxis"/>
    <property type="evidence" value="ECO:0007669"/>
    <property type="project" value="UniProtKB-KW"/>
</dbReference>
<dbReference type="GO" id="GO:0009425">
    <property type="term" value="C:bacterial-type flagellum basal body"/>
    <property type="evidence" value="ECO:0007669"/>
    <property type="project" value="UniProtKB-SubCell"/>
</dbReference>
<evidence type="ECO:0000313" key="11">
    <source>
        <dbReference type="EMBL" id="SVB70400.1"/>
    </source>
</evidence>
<keyword evidence="6" id="KW-0145">Chemotaxis</keyword>
<dbReference type="SUPFAM" id="SSF48029">
    <property type="entry name" value="FliG"/>
    <property type="match status" value="1"/>
</dbReference>
<evidence type="ECO:0000256" key="6">
    <source>
        <dbReference type="ARBA" id="ARBA00022500"/>
    </source>
</evidence>
<dbReference type="EMBL" id="UINC01053642">
    <property type="protein sequence ID" value="SVB70400.1"/>
    <property type="molecule type" value="Genomic_DNA"/>
</dbReference>
<evidence type="ECO:0000256" key="4">
    <source>
        <dbReference type="ARBA" id="ARBA00021870"/>
    </source>
</evidence>